<dbReference type="PANTHER" id="PTHR43280">
    <property type="entry name" value="ARAC-FAMILY TRANSCRIPTIONAL REGULATOR"/>
    <property type="match status" value="1"/>
</dbReference>
<dbReference type="Gene3D" id="3.40.50.2300">
    <property type="match status" value="1"/>
</dbReference>
<dbReference type="SUPFAM" id="SSF46689">
    <property type="entry name" value="Homeodomain-like"/>
    <property type="match status" value="2"/>
</dbReference>
<dbReference type="SUPFAM" id="SSF52172">
    <property type="entry name" value="CheY-like"/>
    <property type="match status" value="1"/>
</dbReference>
<dbReference type="InterPro" id="IPR018060">
    <property type="entry name" value="HTH_AraC"/>
</dbReference>
<dbReference type="Proteomes" id="UP000295707">
    <property type="component" value="Unassembled WGS sequence"/>
</dbReference>
<evidence type="ECO:0000256" key="2">
    <source>
        <dbReference type="ARBA" id="ARBA00023125"/>
    </source>
</evidence>
<evidence type="ECO:0000256" key="4">
    <source>
        <dbReference type="PROSITE-ProRule" id="PRU00169"/>
    </source>
</evidence>
<keyword evidence="1" id="KW-0805">Transcription regulation</keyword>
<name>A0A4R1HJ66_9GAMM</name>
<dbReference type="InterPro" id="IPR011006">
    <property type="entry name" value="CheY-like_superfamily"/>
</dbReference>
<dbReference type="Pfam" id="PF12833">
    <property type="entry name" value="HTH_18"/>
    <property type="match status" value="1"/>
</dbReference>
<dbReference type="PROSITE" id="PS00041">
    <property type="entry name" value="HTH_ARAC_FAMILY_1"/>
    <property type="match status" value="1"/>
</dbReference>
<dbReference type="GO" id="GO:0000160">
    <property type="term" value="P:phosphorelay signal transduction system"/>
    <property type="evidence" value="ECO:0007669"/>
    <property type="project" value="InterPro"/>
</dbReference>
<organism evidence="7 8">
    <name type="scientific">Thiogranum longum</name>
    <dbReference type="NCBI Taxonomy" id="1537524"/>
    <lineage>
        <taxon>Bacteria</taxon>
        <taxon>Pseudomonadati</taxon>
        <taxon>Pseudomonadota</taxon>
        <taxon>Gammaproteobacteria</taxon>
        <taxon>Chromatiales</taxon>
        <taxon>Ectothiorhodospiraceae</taxon>
        <taxon>Thiogranum</taxon>
    </lineage>
</organism>
<accession>A0A4R1HJ66</accession>
<dbReference type="PRINTS" id="PR00032">
    <property type="entry name" value="HTHARAC"/>
</dbReference>
<dbReference type="SMART" id="SM00342">
    <property type="entry name" value="HTH_ARAC"/>
    <property type="match status" value="1"/>
</dbReference>
<dbReference type="GO" id="GO:0043565">
    <property type="term" value="F:sequence-specific DNA binding"/>
    <property type="evidence" value="ECO:0007669"/>
    <property type="project" value="InterPro"/>
</dbReference>
<feature type="domain" description="HTH araC/xylS-type" evidence="5">
    <location>
        <begin position="156"/>
        <end position="254"/>
    </location>
</feature>
<keyword evidence="4" id="KW-0597">Phosphoprotein</keyword>
<dbReference type="EMBL" id="SMFX01000001">
    <property type="protein sequence ID" value="TCK19549.1"/>
    <property type="molecule type" value="Genomic_DNA"/>
</dbReference>
<keyword evidence="8" id="KW-1185">Reference proteome</keyword>
<sequence>MFSPLILWLDFVDKDRRSGFRSGLSGHYRVHRIHDMTVLPHAVGELSPDIICFDFDYPGPSELALLQKIKLLHPSVPILMLTENHSTELVIWALRSRVWDCLLKPVSGGEIGRRLNLMLPVLDGNNSQCPRNVFMPGRGTLKPSIDSGTSPKDKTCKVLPYLAAHFHEKVVLSDVAHICHMGTCEFSRTFRREQGMTFRDYLVRLRVEAAATILRNTNSSVLDVACSVGVNDPSQFSRLFRRHMGVTPTAYRKRGSRATRVEIDVTTGIGGQ</sequence>
<evidence type="ECO:0000313" key="7">
    <source>
        <dbReference type="EMBL" id="TCK19549.1"/>
    </source>
</evidence>
<feature type="domain" description="Response regulatory" evidence="6">
    <location>
        <begin position="1"/>
        <end position="119"/>
    </location>
</feature>
<gene>
    <name evidence="7" type="ORF">DFR30_2863</name>
</gene>
<dbReference type="RefSeq" id="WP_132974291.1">
    <property type="nucleotide sequence ID" value="NZ_SMFX01000001.1"/>
</dbReference>
<dbReference type="InterPro" id="IPR020449">
    <property type="entry name" value="Tscrpt_reg_AraC-type_HTH"/>
</dbReference>
<dbReference type="PANTHER" id="PTHR43280:SF28">
    <property type="entry name" value="HTH-TYPE TRANSCRIPTIONAL ACTIVATOR RHAS"/>
    <property type="match status" value="1"/>
</dbReference>
<evidence type="ECO:0000256" key="3">
    <source>
        <dbReference type="ARBA" id="ARBA00023163"/>
    </source>
</evidence>
<feature type="modified residue" description="4-aspartylphosphate" evidence="4">
    <location>
        <position position="54"/>
    </location>
</feature>
<reference evidence="7 8" key="1">
    <citation type="submission" date="2019-03" db="EMBL/GenBank/DDBJ databases">
        <title>Genomic Encyclopedia of Type Strains, Phase IV (KMG-IV): sequencing the most valuable type-strain genomes for metagenomic binning, comparative biology and taxonomic classification.</title>
        <authorList>
            <person name="Goeker M."/>
        </authorList>
    </citation>
    <scope>NUCLEOTIDE SEQUENCE [LARGE SCALE GENOMIC DNA]</scope>
    <source>
        <strain evidence="7 8">DSM 19610</strain>
    </source>
</reference>
<dbReference type="PROSITE" id="PS50110">
    <property type="entry name" value="RESPONSE_REGULATORY"/>
    <property type="match status" value="1"/>
</dbReference>
<evidence type="ECO:0000256" key="1">
    <source>
        <dbReference type="ARBA" id="ARBA00023015"/>
    </source>
</evidence>
<keyword evidence="3" id="KW-0804">Transcription</keyword>
<dbReference type="InterPro" id="IPR001789">
    <property type="entry name" value="Sig_transdc_resp-reg_receiver"/>
</dbReference>
<proteinExistence type="predicted"/>
<protein>
    <submittedName>
        <fullName evidence="7">AraC family two component transcriptional regulator</fullName>
    </submittedName>
</protein>
<evidence type="ECO:0000259" key="5">
    <source>
        <dbReference type="PROSITE" id="PS01124"/>
    </source>
</evidence>
<dbReference type="CDD" id="cd00156">
    <property type="entry name" value="REC"/>
    <property type="match status" value="1"/>
</dbReference>
<dbReference type="InterPro" id="IPR018062">
    <property type="entry name" value="HTH_AraC-typ_CS"/>
</dbReference>
<evidence type="ECO:0000313" key="8">
    <source>
        <dbReference type="Proteomes" id="UP000295707"/>
    </source>
</evidence>
<dbReference type="Gene3D" id="1.10.10.60">
    <property type="entry name" value="Homeodomain-like"/>
    <property type="match status" value="2"/>
</dbReference>
<keyword evidence="2" id="KW-0238">DNA-binding</keyword>
<dbReference type="InterPro" id="IPR009057">
    <property type="entry name" value="Homeodomain-like_sf"/>
</dbReference>
<dbReference type="GO" id="GO:0003700">
    <property type="term" value="F:DNA-binding transcription factor activity"/>
    <property type="evidence" value="ECO:0007669"/>
    <property type="project" value="InterPro"/>
</dbReference>
<comment type="caution">
    <text evidence="7">The sequence shown here is derived from an EMBL/GenBank/DDBJ whole genome shotgun (WGS) entry which is preliminary data.</text>
</comment>
<evidence type="ECO:0000259" key="6">
    <source>
        <dbReference type="PROSITE" id="PS50110"/>
    </source>
</evidence>
<dbReference type="Pfam" id="PF00072">
    <property type="entry name" value="Response_reg"/>
    <property type="match status" value="1"/>
</dbReference>
<dbReference type="PROSITE" id="PS01124">
    <property type="entry name" value="HTH_ARAC_FAMILY_2"/>
    <property type="match status" value="1"/>
</dbReference>
<dbReference type="OrthoDB" id="2547276at2"/>
<dbReference type="AlphaFoldDB" id="A0A4R1HJ66"/>